<feature type="domain" description="Gliding motility protein GldL-like N-terminal" evidence="3">
    <location>
        <begin position="11"/>
        <end position="59"/>
    </location>
</feature>
<organism evidence="4 5">
    <name type="scientific">Puia dinghuensis</name>
    <dbReference type="NCBI Taxonomy" id="1792502"/>
    <lineage>
        <taxon>Bacteria</taxon>
        <taxon>Pseudomonadati</taxon>
        <taxon>Bacteroidota</taxon>
        <taxon>Chitinophagia</taxon>
        <taxon>Chitinophagales</taxon>
        <taxon>Chitinophagaceae</taxon>
        <taxon>Puia</taxon>
    </lineage>
</organism>
<dbReference type="Pfam" id="PF22827">
    <property type="entry name" value="GldL_N"/>
    <property type="match status" value="1"/>
</dbReference>
<evidence type="ECO:0000256" key="1">
    <source>
        <dbReference type="SAM" id="MobiDB-lite"/>
    </source>
</evidence>
<evidence type="ECO:0000313" key="5">
    <source>
        <dbReference type="Proteomes" id="UP000607559"/>
    </source>
</evidence>
<feature type="region of interest" description="Disordered" evidence="1">
    <location>
        <begin position="60"/>
        <end position="79"/>
    </location>
</feature>
<gene>
    <name evidence="4" type="ORF">GCM10011511_04440</name>
</gene>
<keyword evidence="5" id="KW-1185">Reference proteome</keyword>
<reference evidence="4" key="1">
    <citation type="journal article" date="2014" name="Int. J. Syst. Evol. Microbiol.">
        <title>Complete genome sequence of Corynebacterium casei LMG S-19264T (=DSM 44701T), isolated from a smear-ripened cheese.</title>
        <authorList>
            <consortium name="US DOE Joint Genome Institute (JGI-PGF)"/>
            <person name="Walter F."/>
            <person name="Albersmeier A."/>
            <person name="Kalinowski J."/>
            <person name="Ruckert C."/>
        </authorList>
    </citation>
    <scope>NUCLEOTIDE SEQUENCE</scope>
    <source>
        <strain evidence="4">CGMCC 1.15448</strain>
    </source>
</reference>
<dbReference type="EMBL" id="BMJC01000001">
    <property type="protein sequence ID" value="GGA84518.1"/>
    <property type="molecule type" value="Genomic_DNA"/>
</dbReference>
<comment type="caution">
    <text evidence="4">The sequence shown here is derived from an EMBL/GenBank/DDBJ whole genome shotgun (WGS) entry which is preliminary data.</text>
</comment>
<evidence type="ECO:0000313" key="4">
    <source>
        <dbReference type="EMBL" id="GGA84518.1"/>
    </source>
</evidence>
<dbReference type="AlphaFoldDB" id="A0A8J2U7Q2"/>
<sequence length="101" mass="11265">MLFDKIINTAFSLGAAIVIFGAWAKIETKEFGDTALTAGLLTETTIFCIYGLLEWRKKPRAREEVPAPPAHPGTPVRKEQVEELTASIRQTAHILNKIFRV</sequence>
<dbReference type="RefSeq" id="WP_188928078.1">
    <property type="nucleotide sequence ID" value="NZ_BMJC01000001.1"/>
</dbReference>
<protein>
    <recommendedName>
        <fullName evidence="3">Gliding motility protein GldL-like N-terminal domain-containing protein</fullName>
    </recommendedName>
</protein>
<reference evidence="4" key="2">
    <citation type="submission" date="2020-09" db="EMBL/GenBank/DDBJ databases">
        <authorList>
            <person name="Sun Q."/>
            <person name="Zhou Y."/>
        </authorList>
    </citation>
    <scope>NUCLEOTIDE SEQUENCE</scope>
    <source>
        <strain evidence="4">CGMCC 1.15448</strain>
    </source>
</reference>
<evidence type="ECO:0000256" key="2">
    <source>
        <dbReference type="SAM" id="Phobius"/>
    </source>
</evidence>
<name>A0A8J2U7Q2_9BACT</name>
<dbReference type="InterPro" id="IPR055087">
    <property type="entry name" value="GldL-like_N"/>
</dbReference>
<evidence type="ECO:0000259" key="3">
    <source>
        <dbReference type="Pfam" id="PF22827"/>
    </source>
</evidence>
<feature type="transmembrane region" description="Helical" evidence="2">
    <location>
        <begin position="34"/>
        <end position="53"/>
    </location>
</feature>
<keyword evidence="2" id="KW-0472">Membrane</keyword>
<proteinExistence type="predicted"/>
<keyword evidence="2" id="KW-0812">Transmembrane</keyword>
<dbReference type="Proteomes" id="UP000607559">
    <property type="component" value="Unassembled WGS sequence"/>
</dbReference>
<accession>A0A8J2U7Q2</accession>
<keyword evidence="2" id="KW-1133">Transmembrane helix</keyword>